<gene>
    <name evidence="1" type="ORF">BM477_04740</name>
</gene>
<accession>A0A1Q5PP06</accession>
<organism evidence="1 2">
    <name type="scientific">Boudabousia marimammalium</name>
    <dbReference type="NCBI Taxonomy" id="156892"/>
    <lineage>
        <taxon>Bacteria</taxon>
        <taxon>Bacillati</taxon>
        <taxon>Actinomycetota</taxon>
        <taxon>Actinomycetes</taxon>
        <taxon>Actinomycetales</taxon>
        <taxon>Actinomycetaceae</taxon>
        <taxon>Boudabousia</taxon>
    </lineage>
</organism>
<dbReference type="Proteomes" id="UP000186465">
    <property type="component" value="Unassembled WGS sequence"/>
</dbReference>
<proteinExistence type="predicted"/>
<name>A0A1Q5PP06_9ACTO</name>
<protein>
    <submittedName>
        <fullName evidence="1">Uncharacterized protein</fullName>
    </submittedName>
</protein>
<evidence type="ECO:0000313" key="1">
    <source>
        <dbReference type="EMBL" id="OKL49293.1"/>
    </source>
</evidence>
<reference evidence="2" key="1">
    <citation type="submission" date="2016-11" db="EMBL/GenBank/DDBJ databases">
        <title>Actinomyces gypaetusis sp. nov. isolated from Gypaetus barbatus in Qinghai Tibet Plateau China.</title>
        <authorList>
            <person name="Meng X."/>
        </authorList>
    </citation>
    <scope>NUCLEOTIDE SEQUENCE [LARGE SCALE GENOMIC DNA]</scope>
    <source>
        <strain evidence="2">DSM 15383</strain>
    </source>
</reference>
<dbReference type="RefSeq" id="WP_075361533.1">
    <property type="nucleotide sequence ID" value="NZ_MPDM01000004.1"/>
</dbReference>
<evidence type="ECO:0000313" key="2">
    <source>
        <dbReference type="Proteomes" id="UP000186465"/>
    </source>
</evidence>
<dbReference type="AlphaFoldDB" id="A0A1Q5PP06"/>
<dbReference type="EMBL" id="MPDM01000004">
    <property type="protein sequence ID" value="OKL49293.1"/>
    <property type="molecule type" value="Genomic_DNA"/>
</dbReference>
<dbReference type="STRING" id="156892.BM477_04740"/>
<sequence length="513" mass="57286">MSFQQVESIRTEDFDAAVTVSGDWWHLTAHGDQPILLNPVGFTPYTLYELTVRVGTSSSNKTITLRHGEMTFKLPRYSSHTITLHYDGSPIELLGADSLHWHAPSSKVKRFVAAEEGTPASQISVEMEIYNLYDAFALNSSRLDDATLDAAPIPANTIVLDSESAILNTYRLLDRATEWKFVPVMDGMSQVKVTRGVEVEGAALAAQIGTATFVIPKARDPRSMRITKGVEVRIVNFKLRKVLFTGKIESVQISPVKETGYNTVTITAHDRVAELASIARYGNVTDEKELPEDRIRRLLAPHEIPYLLEESFNPNNLFLTRTVYESSLVQHLDLVANSLSSPWYIRADNAVIFTGDSNATDPLFKLSDRVNPSFIEADATWQSSEISTAIKVTNLKALLNEDAEWNAYEETYTALDPKGRWKAWGMKTTEVTTNLYAGAAALAQRLAQKAADAMQLREVTIDSLNNPELASTELMTRIDTEFRGENQIATITGIIHTIRPDFWHTTFTLTRIR</sequence>
<keyword evidence="2" id="KW-1185">Reference proteome</keyword>
<comment type="caution">
    <text evidence="1">The sequence shown here is derived from an EMBL/GenBank/DDBJ whole genome shotgun (WGS) entry which is preliminary data.</text>
</comment>